<dbReference type="SUPFAM" id="SSF53271">
    <property type="entry name" value="PRTase-like"/>
    <property type="match status" value="1"/>
</dbReference>
<evidence type="ECO:0000313" key="3">
    <source>
        <dbReference type="EMBL" id="GGG13157.1"/>
    </source>
</evidence>
<comment type="similarity">
    <text evidence="1">Belongs to the ComF/GntX family.</text>
</comment>
<dbReference type="RefSeq" id="WP_188613369.1">
    <property type="nucleotide sequence ID" value="NZ_BMJT01000001.1"/>
</dbReference>
<proteinExistence type="inferred from homology"/>
<dbReference type="PANTHER" id="PTHR47505">
    <property type="entry name" value="DNA UTILIZATION PROTEIN YHGH"/>
    <property type="match status" value="1"/>
</dbReference>
<dbReference type="Pfam" id="PF00156">
    <property type="entry name" value="Pribosyltran"/>
    <property type="match status" value="1"/>
</dbReference>
<evidence type="ECO:0000313" key="4">
    <source>
        <dbReference type="Proteomes" id="UP000616608"/>
    </source>
</evidence>
<sequence length="206" mass="24235">MQQTITHCVWCDTKLHANRSWQGLWGREQRATICESCLQQFEVFTQPEEACFIYNEIASEWLQRYKIQKDLLLATSFTQQLRQRLLKERAIIVPVPLHPLKLQERTFAQVEQLLIAAALPYEEHLLKKDNITQGLGSRAERLQRENPFVLRDRTAVLNRDFVIFDDVCTTGVTLQHIVMLFKEAGARKVTTFTLFRSEFTRMMYNK</sequence>
<protein>
    <recommendedName>
        <fullName evidence="2">Phosphoribosyltransferase domain-containing protein</fullName>
    </recommendedName>
</protein>
<evidence type="ECO:0000256" key="1">
    <source>
        <dbReference type="ARBA" id="ARBA00008007"/>
    </source>
</evidence>
<reference evidence="3" key="2">
    <citation type="submission" date="2020-09" db="EMBL/GenBank/DDBJ databases">
        <authorList>
            <person name="Sun Q."/>
            <person name="Zhou Y."/>
        </authorList>
    </citation>
    <scope>NUCLEOTIDE SEQUENCE</scope>
    <source>
        <strain evidence="3">CGMCC 1.15760</strain>
    </source>
</reference>
<evidence type="ECO:0000259" key="2">
    <source>
        <dbReference type="Pfam" id="PF00156"/>
    </source>
</evidence>
<dbReference type="InterPro" id="IPR051910">
    <property type="entry name" value="ComF/GntX_DNA_util-trans"/>
</dbReference>
<dbReference type="EMBL" id="BMJT01000001">
    <property type="protein sequence ID" value="GGG13157.1"/>
    <property type="molecule type" value="Genomic_DNA"/>
</dbReference>
<dbReference type="PANTHER" id="PTHR47505:SF1">
    <property type="entry name" value="DNA UTILIZATION PROTEIN YHGH"/>
    <property type="match status" value="1"/>
</dbReference>
<gene>
    <name evidence="3" type="ORF">GCM10007425_04330</name>
</gene>
<accession>A0A917D5Z9</accession>
<name>A0A917D5Z9_9BACI</name>
<comment type="caution">
    <text evidence="3">The sequence shown here is derived from an EMBL/GenBank/DDBJ whole genome shotgun (WGS) entry which is preliminary data.</text>
</comment>
<feature type="domain" description="Phosphoribosyltransferase" evidence="2">
    <location>
        <begin position="146"/>
        <end position="196"/>
    </location>
</feature>
<dbReference type="Proteomes" id="UP000616608">
    <property type="component" value="Unassembled WGS sequence"/>
</dbReference>
<dbReference type="InterPro" id="IPR029057">
    <property type="entry name" value="PRTase-like"/>
</dbReference>
<dbReference type="AlphaFoldDB" id="A0A917D5Z9"/>
<dbReference type="InterPro" id="IPR000836">
    <property type="entry name" value="PRTase_dom"/>
</dbReference>
<organism evidence="3 4">
    <name type="scientific">Lysinibacillus alkalisoli</name>
    <dbReference type="NCBI Taxonomy" id="1911548"/>
    <lineage>
        <taxon>Bacteria</taxon>
        <taxon>Bacillati</taxon>
        <taxon>Bacillota</taxon>
        <taxon>Bacilli</taxon>
        <taxon>Bacillales</taxon>
        <taxon>Bacillaceae</taxon>
        <taxon>Lysinibacillus</taxon>
    </lineage>
</organism>
<keyword evidence="4" id="KW-1185">Reference proteome</keyword>
<reference evidence="3" key="1">
    <citation type="journal article" date="2014" name="Int. J. Syst. Evol. Microbiol.">
        <title>Complete genome sequence of Corynebacterium casei LMG S-19264T (=DSM 44701T), isolated from a smear-ripened cheese.</title>
        <authorList>
            <consortium name="US DOE Joint Genome Institute (JGI-PGF)"/>
            <person name="Walter F."/>
            <person name="Albersmeier A."/>
            <person name="Kalinowski J."/>
            <person name="Ruckert C."/>
        </authorList>
    </citation>
    <scope>NUCLEOTIDE SEQUENCE</scope>
    <source>
        <strain evidence="3">CGMCC 1.15760</strain>
    </source>
</reference>
<dbReference type="CDD" id="cd06223">
    <property type="entry name" value="PRTases_typeI"/>
    <property type="match status" value="1"/>
</dbReference>
<dbReference type="Gene3D" id="3.40.50.2020">
    <property type="match status" value="1"/>
</dbReference>